<dbReference type="InterPro" id="IPR000792">
    <property type="entry name" value="Tscrpt_reg_LuxR_C"/>
</dbReference>
<dbReference type="RefSeq" id="WP_118890020.1">
    <property type="nucleotide sequence ID" value="NZ_PHUT01000001.1"/>
</dbReference>
<comment type="caution">
    <text evidence="5">The sequence shown here is derived from an EMBL/GenBank/DDBJ whole genome shotgun (WGS) entry which is preliminary data.</text>
</comment>
<dbReference type="SMART" id="SM00421">
    <property type="entry name" value="HTH_LUXR"/>
    <property type="match status" value="1"/>
</dbReference>
<evidence type="ECO:0000313" key="6">
    <source>
        <dbReference type="Proteomes" id="UP000285456"/>
    </source>
</evidence>
<dbReference type="Pfam" id="PF00196">
    <property type="entry name" value="GerE"/>
    <property type="match status" value="1"/>
</dbReference>
<dbReference type="GO" id="GO:0006355">
    <property type="term" value="P:regulation of DNA-templated transcription"/>
    <property type="evidence" value="ECO:0007669"/>
    <property type="project" value="InterPro"/>
</dbReference>
<sequence>MATILYISKNPFSKLIIQKIKEQTEMELIGCVLYTTNGFVIEEKPNVVLLDTESIALPEVTAAIKQLKAANPFVKVITIVGASQLGDSMAIIEAGSDSVIEKRPNFEDKLMLVILSIQDAHYVAPSSVILDLLERLDELKKDNFDLFRKRLGENGIHISMKESLVAYFLKKNLRNNEIAECIQLREGTVKVHISQIYKKINIRGRKNVVHYLNKIMSNRVRMEEAN</sequence>
<keyword evidence="2 5" id="KW-0238">DNA-binding</keyword>
<dbReference type="OrthoDB" id="2720283at2"/>
<evidence type="ECO:0000256" key="3">
    <source>
        <dbReference type="ARBA" id="ARBA00023163"/>
    </source>
</evidence>
<organism evidence="5 6">
    <name type="scientific">Oceanobacillus profundus</name>
    <dbReference type="NCBI Taxonomy" id="372463"/>
    <lineage>
        <taxon>Bacteria</taxon>
        <taxon>Bacillati</taxon>
        <taxon>Bacillota</taxon>
        <taxon>Bacilli</taxon>
        <taxon>Bacillales</taxon>
        <taxon>Bacillaceae</taxon>
        <taxon>Oceanobacillus</taxon>
    </lineage>
</organism>
<evidence type="ECO:0000313" key="5">
    <source>
        <dbReference type="EMBL" id="RHW30388.1"/>
    </source>
</evidence>
<keyword evidence="1" id="KW-0805">Transcription regulation</keyword>
<dbReference type="EMBL" id="QWEH01000014">
    <property type="protein sequence ID" value="RHW30388.1"/>
    <property type="molecule type" value="Genomic_DNA"/>
</dbReference>
<gene>
    <name evidence="5" type="ORF">D1B32_17615</name>
</gene>
<dbReference type="GO" id="GO:0003677">
    <property type="term" value="F:DNA binding"/>
    <property type="evidence" value="ECO:0007669"/>
    <property type="project" value="UniProtKB-KW"/>
</dbReference>
<dbReference type="InterPro" id="IPR016032">
    <property type="entry name" value="Sig_transdc_resp-reg_C-effctor"/>
</dbReference>
<proteinExistence type="predicted"/>
<dbReference type="SUPFAM" id="SSF46894">
    <property type="entry name" value="C-terminal effector domain of the bipartite response regulators"/>
    <property type="match status" value="1"/>
</dbReference>
<evidence type="ECO:0000259" key="4">
    <source>
        <dbReference type="SMART" id="SM00421"/>
    </source>
</evidence>
<dbReference type="PANTHER" id="PTHR43214:SF43">
    <property type="entry name" value="TWO-COMPONENT RESPONSE REGULATOR"/>
    <property type="match status" value="1"/>
</dbReference>
<keyword evidence="6" id="KW-1185">Reference proteome</keyword>
<name>A0A417YCP7_9BACI</name>
<dbReference type="InterPro" id="IPR039420">
    <property type="entry name" value="WalR-like"/>
</dbReference>
<protein>
    <submittedName>
        <fullName evidence="5">DNA-binding response regulator</fullName>
    </submittedName>
</protein>
<reference evidence="5 6" key="1">
    <citation type="journal article" date="2007" name="Int. J. Syst. Evol. Microbiol.">
        <title>Oceanobacillus profundus sp. nov., isolated from a deep-sea sediment core.</title>
        <authorList>
            <person name="Kim Y.G."/>
            <person name="Choi D.H."/>
            <person name="Hyun S."/>
            <person name="Cho B.C."/>
        </authorList>
    </citation>
    <scope>NUCLEOTIDE SEQUENCE [LARGE SCALE GENOMIC DNA]</scope>
    <source>
        <strain evidence="5 6">DSM 18246</strain>
    </source>
</reference>
<keyword evidence="3" id="KW-0804">Transcription</keyword>
<dbReference type="Proteomes" id="UP000285456">
    <property type="component" value="Unassembled WGS sequence"/>
</dbReference>
<dbReference type="AlphaFoldDB" id="A0A417YCP7"/>
<feature type="domain" description="HTH luxR-type" evidence="4">
    <location>
        <begin position="155"/>
        <end position="212"/>
    </location>
</feature>
<evidence type="ECO:0000256" key="2">
    <source>
        <dbReference type="ARBA" id="ARBA00023125"/>
    </source>
</evidence>
<dbReference type="PANTHER" id="PTHR43214">
    <property type="entry name" value="TWO-COMPONENT RESPONSE REGULATOR"/>
    <property type="match status" value="1"/>
</dbReference>
<evidence type="ECO:0000256" key="1">
    <source>
        <dbReference type="ARBA" id="ARBA00023015"/>
    </source>
</evidence>
<accession>A0A417YCP7</accession>
<dbReference type="Gene3D" id="3.40.50.2300">
    <property type="match status" value="1"/>
</dbReference>